<organism evidence="2 3">
    <name type="scientific">Letharia columbiana</name>
    <dbReference type="NCBI Taxonomy" id="112416"/>
    <lineage>
        <taxon>Eukaryota</taxon>
        <taxon>Fungi</taxon>
        <taxon>Dikarya</taxon>
        <taxon>Ascomycota</taxon>
        <taxon>Pezizomycotina</taxon>
        <taxon>Lecanoromycetes</taxon>
        <taxon>OSLEUM clade</taxon>
        <taxon>Lecanoromycetidae</taxon>
        <taxon>Lecanorales</taxon>
        <taxon>Lecanorineae</taxon>
        <taxon>Parmeliaceae</taxon>
        <taxon>Letharia</taxon>
    </lineage>
</organism>
<dbReference type="RefSeq" id="XP_037166494.1">
    <property type="nucleotide sequence ID" value="XM_037306556.1"/>
</dbReference>
<protein>
    <recommendedName>
        <fullName evidence="1">DUF7730 domain-containing protein</fullName>
    </recommendedName>
</protein>
<dbReference type="InterPro" id="IPR056632">
    <property type="entry name" value="DUF7730"/>
</dbReference>
<feature type="domain" description="DUF7730" evidence="1">
    <location>
        <begin position="48"/>
        <end position="266"/>
    </location>
</feature>
<accession>A0A8H6L6C2</accession>
<comment type="caution">
    <text evidence="2">The sequence shown here is derived from an EMBL/GenBank/DDBJ whole genome shotgun (WGS) entry which is preliminary data.</text>
</comment>
<dbReference type="Pfam" id="PF24864">
    <property type="entry name" value="DUF7730"/>
    <property type="match status" value="1"/>
</dbReference>
<sequence>MSMDRKSWYRNMWKLLEIINTESKSTENIQIEECNPRTTTITQQNSLQSTLLCLPLEILEIIASYAIGANGNLIHIKRTRTDCVTLHALGKVHSRQRIPGFGKNNLGPVPLPGLRHAICNASKTEDAAYAEAISNAGWVHTPQYEIERNATRHLYCGCCGPFDPTDVTELEKLHLALFASCRQLYHLGNTTLYAKNTFSFDDALSFGQFLAGLDPKQQKMIRSLHLSRPSVDTPNRASDRSAWMSALEPSSIRALEGLRTVHLCLEMNIHTHNPWYAQASYKVMVLESILASFLQLRVLPLTKATVIISDDVTAFNSTTGGSLHGRWTVAEKNEWAEKTRLKLLEPYVEGTEVSLDSREEATKGMTMTKRFKKVFQRAGGSKLED</sequence>
<evidence type="ECO:0000313" key="3">
    <source>
        <dbReference type="Proteomes" id="UP000578531"/>
    </source>
</evidence>
<dbReference type="EMBL" id="JACCJC010000015">
    <property type="protein sequence ID" value="KAF6237166.1"/>
    <property type="molecule type" value="Genomic_DNA"/>
</dbReference>
<dbReference type="GeneID" id="59286298"/>
<evidence type="ECO:0000313" key="2">
    <source>
        <dbReference type="EMBL" id="KAF6237166.1"/>
    </source>
</evidence>
<gene>
    <name evidence="2" type="ORF">HO173_004634</name>
</gene>
<reference evidence="2 3" key="1">
    <citation type="journal article" date="2020" name="Genomics">
        <title>Complete, high-quality genomes from long-read metagenomic sequencing of two wolf lichen thalli reveals enigmatic genome architecture.</title>
        <authorList>
            <person name="McKenzie S.K."/>
            <person name="Walston R.F."/>
            <person name="Allen J.L."/>
        </authorList>
    </citation>
    <scope>NUCLEOTIDE SEQUENCE [LARGE SCALE GENOMIC DNA]</scope>
    <source>
        <strain evidence="2">WasteWater2</strain>
    </source>
</reference>
<dbReference type="PANTHER" id="PTHR38790">
    <property type="entry name" value="2EXR DOMAIN-CONTAINING PROTEIN-RELATED"/>
    <property type="match status" value="1"/>
</dbReference>
<evidence type="ECO:0000259" key="1">
    <source>
        <dbReference type="Pfam" id="PF24864"/>
    </source>
</evidence>
<name>A0A8H6L6C2_9LECA</name>
<proteinExistence type="predicted"/>
<dbReference type="Proteomes" id="UP000578531">
    <property type="component" value="Unassembled WGS sequence"/>
</dbReference>
<dbReference type="AlphaFoldDB" id="A0A8H6L6C2"/>
<keyword evidence="3" id="KW-1185">Reference proteome</keyword>
<dbReference type="OrthoDB" id="5413827at2759"/>